<reference evidence="2" key="1">
    <citation type="journal article" date="2020" name="Fungal Divers.">
        <title>Resolving the Mortierellaceae phylogeny through synthesis of multi-gene phylogenetics and phylogenomics.</title>
        <authorList>
            <person name="Vandepol N."/>
            <person name="Liber J."/>
            <person name="Desiro A."/>
            <person name="Na H."/>
            <person name="Kennedy M."/>
            <person name="Barry K."/>
            <person name="Grigoriev I.V."/>
            <person name="Miller A.N."/>
            <person name="O'Donnell K."/>
            <person name="Stajich J.E."/>
            <person name="Bonito G."/>
        </authorList>
    </citation>
    <scope>NUCLEOTIDE SEQUENCE</scope>
    <source>
        <strain evidence="2">NRRL 6426</strain>
    </source>
</reference>
<proteinExistence type="predicted"/>
<dbReference type="EMBL" id="JAAAUQ010001221">
    <property type="protein sequence ID" value="KAF9141526.1"/>
    <property type="molecule type" value="Genomic_DNA"/>
</dbReference>
<feature type="compositionally biased region" description="Basic and acidic residues" evidence="1">
    <location>
        <begin position="65"/>
        <end position="88"/>
    </location>
</feature>
<feature type="region of interest" description="Disordered" evidence="1">
    <location>
        <begin position="1"/>
        <end position="115"/>
    </location>
</feature>
<keyword evidence="3" id="KW-1185">Reference proteome</keyword>
<feature type="compositionally biased region" description="Low complexity" evidence="1">
    <location>
        <begin position="21"/>
        <end position="51"/>
    </location>
</feature>
<gene>
    <name evidence="2" type="ORF">BG015_001262</name>
</gene>
<accession>A0A9P5V737</accession>
<sequence length="278" mass="31768">MTKSAMMQVTKRRHLDTCSVSPPSSSSSPSSTPSTTSALSTMTTTMTTTPAIIQPRTTQRSTFFKWDRRPARRRNEDEDEGFSEKTGLESDAEGYFSDTIYTNDSDENEDEDDVDSDYRIQDNSAAMALEVFEDDTKSLSLWEKGYIDPLTSPAAESVDLGFQKVQLSRKLTDYNDFNKAWHELHEWAVFERDLEFEKDESIWDFMERMREEVDSGADYDMTCWAEYPNSEDELHHAGKKCGKTLTAQNVKDCQENHEDGNATDVTCNKTTMQHQETV</sequence>
<name>A0A9P5V737_9FUNG</name>
<protein>
    <submittedName>
        <fullName evidence="2">Uncharacterized protein</fullName>
    </submittedName>
</protein>
<dbReference type="OrthoDB" id="2421734at2759"/>
<organism evidence="2 3">
    <name type="scientific">Linnemannia schmuckeri</name>
    <dbReference type="NCBI Taxonomy" id="64567"/>
    <lineage>
        <taxon>Eukaryota</taxon>
        <taxon>Fungi</taxon>
        <taxon>Fungi incertae sedis</taxon>
        <taxon>Mucoromycota</taxon>
        <taxon>Mortierellomycotina</taxon>
        <taxon>Mortierellomycetes</taxon>
        <taxon>Mortierellales</taxon>
        <taxon>Mortierellaceae</taxon>
        <taxon>Linnemannia</taxon>
    </lineage>
</organism>
<evidence type="ECO:0000256" key="1">
    <source>
        <dbReference type="SAM" id="MobiDB-lite"/>
    </source>
</evidence>
<comment type="caution">
    <text evidence="2">The sequence shown here is derived from an EMBL/GenBank/DDBJ whole genome shotgun (WGS) entry which is preliminary data.</text>
</comment>
<dbReference type="AlphaFoldDB" id="A0A9P5V737"/>
<evidence type="ECO:0000313" key="2">
    <source>
        <dbReference type="EMBL" id="KAF9141526.1"/>
    </source>
</evidence>
<dbReference type="Proteomes" id="UP000748756">
    <property type="component" value="Unassembled WGS sequence"/>
</dbReference>
<feature type="compositionally biased region" description="Acidic residues" evidence="1">
    <location>
        <begin position="104"/>
        <end position="115"/>
    </location>
</feature>
<evidence type="ECO:0000313" key="3">
    <source>
        <dbReference type="Proteomes" id="UP000748756"/>
    </source>
</evidence>